<name>A0A167BAN2_COLIC</name>
<comment type="caution">
    <text evidence="2">The sequence shown here is derived from an EMBL/GenBank/DDBJ whole genome shotgun (WGS) entry which is preliminary data.</text>
</comment>
<keyword evidence="3" id="KW-1185">Reference proteome</keyword>
<protein>
    <submittedName>
        <fullName evidence="2">Uncharacterized protein</fullName>
    </submittedName>
</protein>
<organism evidence="2 3">
    <name type="scientific">Colletotrichum incanum</name>
    <name type="common">Soybean anthracnose fungus</name>
    <dbReference type="NCBI Taxonomy" id="1573173"/>
    <lineage>
        <taxon>Eukaryota</taxon>
        <taxon>Fungi</taxon>
        <taxon>Dikarya</taxon>
        <taxon>Ascomycota</taxon>
        <taxon>Pezizomycotina</taxon>
        <taxon>Sordariomycetes</taxon>
        <taxon>Hypocreomycetidae</taxon>
        <taxon>Glomerellales</taxon>
        <taxon>Glomerellaceae</taxon>
        <taxon>Colletotrichum</taxon>
        <taxon>Colletotrichum spaethianum species complex</taxon>
    </lineage>
</organism>
<keyword evidence="1" id="KW-1133">Transmembrane helix</keyword>
<evidence type="ECO:0000256" key="1">
    <source>
        <dbReference type="SAM" id="Phobius"/>
    </source>
</evidence>
<dbReference type="AlphaFoldDB" id="A0A167BAN2"/>
<dbReference type="Proteomes" id="UP000076584">
    <property type="component" value="Unassembled WGS sequence"/>
</dbReference>
<sequence>MDPLSVLRASYYVVLFGIELDQVPYEVKISLELVRTCHTDLQYLIELRNELLTLLTRRPKVLERVNNIIEAAHKGLAEVCEIVEKCRPQAKNGKTPLRSRISWILLDSARFRDQKAVVSRHHACVLAELNFLRQIALLAPATQGSLESKGCAKKPMQAFDNIALLGDLMGTVAISDTRTLPAMNPKKPSLLVSAVSNDIQADNALISHVFATPTSCGPPPAYPGSSHSATVPEAFEERKPPFGGPSQFVPTVHLENANEYPQAANETVALPIIANNGWIITAMVIGSYAVPSISLLGFFQLVC</sequence>
<reference evidence="2 3" key="1">
    <citation type="submission" date="2015-06" db="EMBL/GenBank/DDBJ databases">
        <title>Survival trade-offs in plant roots during colonization by closely related pathogenic and mutualistic fungi.</title>
        <authorList>
            <person name="Hacquard S."/>
            <person name="Kracher B."/>
            <person name="Hiruma K."/>
            <person name="Weinman A."/>
            <person name="Muench P."/>
            <person name="Garrido Oter R."/>
            <person name="Ver Loren van Themaat E."/>
            <person name="Dallerey J.-F."/>
            <person name="Damm U."/>
            <person name="Henrissat B."/>
            <person name="Lespinet O."/>
            <person name="Thon M."/>
            <person name="Kemen E."/>
            <person name="McHardy A.C."/>
            <person name="Schulze-Lefert P."/>
            <person name="O'Connell R.J."/>
        </authorList>
    </citation>
    <scope>NUCLEOTIDE SEQUENCE [LARGE SCALE GENOMIC DNA]</scope>
    <source>
        <strain evidence="2 3">MAFF 238704</strain>
    </source>
</reference>
<proteinExistence type="predicted"/>
<keyword evidence="1" id="KW-0472">Membrane</keyword>
<keyword evidence="1" id="KW-0812">Transmembrane</keyword>
<gene>
    <name evidence="2" type="ORF">CI238_12723</name>
</gene>
<evidence type="ECO:0000313" key="2">
    <source>
        <dbReference type="EMBL" id="KZL81097.1"/>
    </source>
</evidence>
<evidence type="ECO:0000313" key="3">
    <source>
        <dbReference type="Proteomes" id="UP000076584"/>
    </source>
</evidence>
<dbReference type="EMBL" id="LFIW01001772">
    <property type="protein sequence ID" value="KZL81097.1"/>
    <property type="molecule type" value="Genomic_DNA"/>
</dbReference>
<feature type="non-terminal residue" evidence="2">
    <location>
        <position position="303"/>
    </location>
</feature>
<feature type="transmembrane region" description="Helical" evidence="1">
    <location>
        <begin position="278"/>
        <end position="302"/>
    </location>
</feature>
<accession>A0A167BAN2</accession>